<evidence type="ECO:0000256" key="1">
    <source>
        <dbReference type="PROSITE-ProRule" id="PRU00042"/>
    </source>
</evidence>
<dbReference type="EMBL" id="JARQZJ010000143">
    <property type="protein sequence ID" value="KAK9893013.1"/>
    <property type="molecule type" value="Genomic_DNA"/>
</dbReference>
<feature type="domain" description="C2H2-type" evidence="2">
    <location>
        <begin position="94"/>
        <end position="121"/>
    </location>
</feature>
<keyword evidence="1" id="KW-0863">Zinc-finger</keyword>
<name>A0AAW1VIU5_9CUCU</name>
<gene>
    <name evidence="3" type="ORF">WA026_023226</name>
</gene>
<organism evidence="3 4">
    <name type="scientific">Henosepilachna vigintioctopunctata</name>
    <dbReference type="NCBI Taxonomy" id="420089"/>
    <lineage>
        <taxon>Eukaryota</taxon>
        <taxon>Metazoa</taxon>
        <taxon>Ecdysozoa</taxon>
        <taxon>Arthropoda</taxon>
        <taxon>Hexapoda</taxon>
        <taxon>Insecta</taxon>
        <taxon>Pterygota</taxon>
        <taxon>Neoptera</taxon>
        <taxon>Endopterygota</taxon>
        <taxon>Coleoptera</taxon>
        <taxon>Polyphaga</taxon>
        <taxon>Cucujiformia</taxon>
        <taxon>Coccinelloidea</taxon>
        <taxon>Coccinellidae</taxon>
        <taxon>Epilachninae</taxon>
        <taxon>Epilachnini</taxon>
        <taxon>Henosepilachna</taxon>
    </lineage>
</organism>
<dbReference type="InterPro" id="IPR013087">
    <property type="entry name" value="Znf_C2H2_type"/>
</dbReference>
<feature type="domain" description="C2H2-type" evidence="2">
    <location>
        <begin position="65"/>
        <end position="94"/>
    </location>
</feature>
<evidence type="ECO:0000313" key="3">
    <source>
        <dbReference type="EMBL" id="KAK9893013.1"/>
    </source>
</evidence>
<evidence type="ECO:0000259" key="2">
    <source>
        <dbReference type="PROSITE" id="PS50157"/>
    </source>
</evidence>
<dbReference type="SUPFAM" id="SSF57667">
    <property type="entry name" value="beta-beta-alpha zinc fingers"/>
    <property type="match status" value="1"/>
</dbReference>
<keyword evidence="1" id="KW-0479">Metal-binding</keyword>
<evidence type="ECO:0000313" key="4">
    <source>
        <dbReference type="Proteomes" id="UP001431783"/>
    </source>
</evidence>
<keyword evidence="4" id="KW-1185">Reference proteome</keyword>
<dbReference type="GO" id="GO:0008270">
    <property type="term" value="F:zinc ion binding"/>
    <property type="evidence" value="ECO:0007669"/>
    <property type="project" value="UniProtKB-KW"/>
</dbReference>
<proteinExistence type="predicted"/>
<reference evidence="3 4" key="1">
    <citation type="submission" date="2023-03" db="EMBL/GenBank/DDBJ databases">
        <title>Genome insight into feeding habits of ladybird beetles.</title>
        <authorList>
            <person name="Li H.-S."/>
            <person name="Huang Y.-H."/>
            <person name="Pang H."/>
        </authorList>
    </citation>
    <scope>NUCLEOTIDE SEQUENCE [LARGE SCALE GENOMIC DNA]</scope>
    <source>
        <strain evidence="3">SYSU_2023b</strain>
        <tissue evidence="3">Whole body</tissue>
    </source>
</reference>
<dbReference type="Gene3D" id="3.30.160.60">
    <property type="entry name" value="Classic Zinc Finger"/>
    <property type="match status" value="1"/>
</dbReference>
<keyword evidence="1" id="KW-0862">Zinc</keyword>
<dbReference type="AlphaFoldDB" id="A0AAW1VIU5"/>
<dbReference type="Proteomes" id="UP001431783">
    <property type="component" value="Unassembled WGS sequence"/>
</dbReference>
<comment type="caution">
    <text evidence="3">The sequence shown here is derived from an EMBL/GenBank/DDBJ whole genome shotgun (WGS) entry which is preliminary data.</text>
</comment>
<protein>
    <recommendedName>
        <fullName evidence="2">C2H2-type domain-containing protein</fullName>
    </recommendedName>
</protein>
<sequence length="129" mass="15287">MHQILKNIVSLKFTTLGCVMDVQDASRLIYKRKLLGAIFDSTVDRVLRFLVKYVRKSSNMGTMIYACSRCEKRYSKRGSLHKHMKYDCQVEKKFQCTMCSNYFKRKETLNFHMKKGTCMKKNSRYLTIN</sequence>
<accession>A0AAW1VIU5</accession>
<dbReference type="InterPro" id="IPR036236">
    <property type="entry name" value="Znf_C2H2_sf"/>
</dbReference>
<dbReference type="PROSITE" id="PS50157">
    <property type="entry name" value="ZINC_FINGER_C2H2_2"/>
    <property type="match status" value="2"/>
</dbReference>